<name>A0A6I6MV17_9CAUL</name>
<gene>
    <name evidence="9" type="primary">cynT</name>
    <name evidence="9" type="ORF">DSM104635_03142</name>
</gene>
<dbReference type="GO" id="GO:0004089">
    <property type="term" value="F:carbonate dehydratase activity"/>
    <property type="evidence" value="ECO:0007669"/>
    <property type="project" value="UniProtKB-UniRule"/>
</dbReference>
<dbReference type="PANTHER" id="PTHR11002">
    <property type="entry name" value="CARBONIC ANHYDRASE"/>
    <property type="match status" value="1"/>
</dbReference>
<evidence type="ECO:0000313" key="10">
    <source>
        <dbReference type="Proteomes" id="UP000431269"/>
    </source>
</evidence>
<dbReference type="InterPro" id="IPR036874">
    <property type="entry name" value="Carbonic_anhydrase_sf"/>
</dbReference>
<feature type="binding site" evidence="7">
    <location>
        <position position="104"/>
    </location>
    <ligand>
        <name>Zn(2+)</name>
        <dbReference type="ChEBI" id="CHEBI:29105"/>
    </ligand>
</feature>
<dbReference type="GO" id="GO:0008270">
    <property type="term" value="F:zinc ion binding"/>
    <property type="evidence" value="ECO:0007669"/>
    <property type="project" value="UniProtKB-UniRule"/>
</dbReference>
<comment type="similarity">
    <text evidence="1 8">Belongs to the beta-class carbonic anhydrase family.</text>
</comment>
<dbReference type="Proteomes" id="UP000431269">
    <property type="component" value="Chromosome"/>
</dbReference>
<evidence type="ECO:0000256" key="4">
    <source>
        <dbReference type="ARBA" id="ARBA00022833"/>
    </source>
</evidence>
<keyword evidence="5 8" id="KW-0456">Lyase</keyword>
<evidence type="ECO:0000256" key="5">
    <source>
        <dbReference type="ARBA" id="ARBA00023239"/>
    </source>
</evidence>
<proteinExistence type="inferred from homology"/>
<comment type="cofactor">
    <cofactor evidence="7">
        <name>Zn(2+)</name>
        <dbReference type="ChEBI" id="CHEBI:29105"/>
    </cofactor>
    <text evidence="7">Binds 1 zinc ion per subunit.</text>
</comment>
<dbReference type="InterPro" id="IPR015892">
    <property type="entry name" value="Carbonic_anhydrase_CS"/>
</dbReference>
<evidence type="ECO:0000256" key="6">
    <source>
        <dbReference type="ARBA" id="ARBA00048348"/>
    </source>
</evidence>
<keyword evidence="10" id="KW-1185">Reference proteome</keyword>
<dbReference type="PANTHER" id="PTHR11002:SF76">
    <property type="entry name" value="CARBONIC ANHYDRASE"/>
    <property type="match status" value="1"/>
</dbReference>
<evidence type="ECO:0000256" key="2">
    <source>
        <dbReference type="ARBA" id="ARBA00012925"/>
    </source>
</evidence>
<evidence type="ECO:0000256" key="1">
    <source>
        <dbReference type="ARBA" id="ARBA00006217"/>
    </source>
</evidence>
<dbReference type="RefSeq" id="WP_158767083.1">
    <property type="nucleotide sequence ID" value="NZ_CP047045.1"/>
</dbReference>
<keyword evidence="4 7" id="KW-0862">Zinc</keyword>
<comment type="catalytic activity">
    <reaction evidence="6 8">
        <text>hydrogencarbonate + H(+) = CO2 + H2O</text>
        <dbReference type="Rhea" id="RHEA:10748"/>
        <dbReference type="ChEBI" id="CHEBI:15377"/>
        <dbReference type="ChEBI" id="CHEBI:15378"/>
        <dbReference type="ChEBI" id="CHEBI:16526"/>
        <dbReference type="ChEBI" id="CHEBI:17544"/>
        <dbReference type="EC" id="4.2.1.1"/>
    </reaction>
</comment>
<reference evidence="10" key="1">
    <citation type="submission" date="2019-12" db="EMBL/GenBank/DDBJ databases">
        <title>Complete genome of Terracaulis silvestris 0127_4.</title>
        <authorList>
            <person name="Vieira S."/>
            <person name="Riedel T."/>
            <person name="Sproer C."/>
            <person name="Pascual J."/>
            <person name="Boedeker C."/>
            <person name="Overmann J."/>
        </authorList>
    </citation>
    <scope>NUCLEOTIDE SEQUENCE [LARGE SCALE GENOMIC DNA]</scope>
    <source>
        <strain evidence="10">0127_4</strain>
    </source>
</reference>
<evidence type="ECO:0000256" key="7">
    <source>
        <dbReference type="PIRSR" id="PIRSR601765-1"/>
    </source>
</evidence>
<dbReference type="InterPro" id="IPR001765">
    <property type="entry name" value="Carbonic_anhydrase"/>
</dbReference>
<dbReference type="SUPFAM" id="SSF53056">
    <property type="entry name" value="beta-carbonic anhydrase, cab"/>
    <property type="match status" value="1"/>
</dbReference>
<dbReference type="PROSITE" id="PS00704">
    <property type="entry name" value="PROK_CO2_ANHYDRASE_1"/>
    <property type="match status" value="1"/>
</dbReference>
<keyword evidence="3 7" id="KW-0479">Metal-binding</keyword>
<evidence type="ECO:0000313" key="9">
    <source>
        <dbReference type="EMBL" id="QGZ96284.1"/>
    </source>
</evidence>
<protein>
    <recommendedName>
        <fullName evidence="2 8">Carbonic anhydrase</fullName>
        <ecNumber evidence="2 8">4.2.1.1</ecNumber>
    </recommendedName>
    <alternativeName>
        <fullName evidence="8">Carbonate dehydratase</fullName>
    </alternativeName>
</protein>
<dbReference type="KEGG" id="tsv:DSM104635_03142"/>
<dbReference type="Pfam" id="PF00484">
    <property type="entry name" value="Pro_CA"/>
    <property type="match status" value="1"/>
</dbReference>
<dbReference type="AlphaFoldDB" id="A0A6I6MV17"/>
<dbReference type="Gene3D" id="3.40.1050.10">
    <property type="entry name" value="Carbonic anhydrase"/>
    <property type="match status" value="1"/>
</dbReference>
<sequence length="202" mass="22392">MEHLIEGYRVYREKRWPELRALHRSLAQRGQAPQTLVIACADSRVDPATIFNADPGELFVVRNVANLAPPFEEAPGFHGVSAAIEFAVTQLQVQTIVVMGHAQCGGVAAALDDHVRDPHSFLDAWIGLLDTAKERVIHLDGDRHSALEYESIRVTLENLATFPFIQKAMRERDLKLVGMHYGVADGSLELLDTETGDFNPVL</sequence>
<feature type="binding site" evidence="7">
    <location>
        <position position="40"/>
    </location>
    <ligand>
        <name>Zn(2+)</name>
        <dbReference type="ChEBI" id="CHEBI:29105"/>
    </ligand>
</feature>
<dbReference type="GO" id="GO:0015976">
    <property type="term" value="P:carbon utilization"/>
    <property type="evidence" value="ECO:0007669"/>
    <property type="project" value="InterPro"/>
</dbReference>
<dbReference type="EMBL" id="CP047045">
    <property type="protein sequence ID" value="QGZ96284.1"/>
    <property type="molecule type" value="Genomic_DNA"/>
</dbReference>
<dbReference type="EC" id="4.2.1.1" evidence="2 8"/>
<dbReference type="PROSITE" id="PS00705">
    <property type="entry name" value="PROK_CO2_ANHYDRASE_2"/>
    <property type="match status" value="1"/>
</dbReference>
<evidence type="ECO:0000256" key="8">
    <source>
        <dbReference type="RuleBase" id="RU003956"/>
    </source>
</evidence>
<dbReference type="SMART" id="SM00947">
    <property type="entry name" value="Pro_CA"/>
    <property type="match status" value="1"/>
</dbReference>
<feature type="binding site" evidence="7">
    <location>
        <position position="101"/>
    </location>
    <ligand>
        <name>Zn(2+)</name>
        <dbReference type="ChEBI" id="CHEBI:29105"/>
    </ligand>
</feature>
<feature type="binding site" evidence="7">
    <location>
        <position position="42"/>
    </location>
    <ligand>
        <name>Zn(2+)</name>
        <dbReference type="ChEBI" id="CHEBI:29105"/>
    </ligand>
</feature>
<accession>A0A6I6MV17</accession>
<evidence type="ECO:0000256" key="3">
    <source>
        <dbReference type="ARBA" id="ARBA00022723"/>
    </source>
</evidence>
<comment type="function">
    <text evidence="8">Reversible hydration of carbon dioxide.</text>
</comment>
<organism evidence="9 10">
    <name type="scientific">Terricaulis silvestris</name>
    <dbReference type="NCBI Taxonomy" id="2686094"/>
    <lineage>
        <taxon>Bacteria</taxon>
        <taxon>Pseudomonadati</taxon>
        <taxon>Pseudomonadota</taxon>
        <taxon>Alphaproteobacteria</taxon>
        <taxon>Caulobacterales</taxon>
        <taxon>Caulobacteraceae</taxon>
        <taxon>Terricaulis</taxon>
    </lineage>
</organism>